<sequence length="400" mass="46119">MESQIEEKLEIIHDLYSLITPHIPCDQSKIKAVHYSRLRYIDYYGTTFLRLSIELVNTATGENWTLIAIAKILPKYSIAHDLSDIRTTFKNEVGIYMSARRAIDAYLKDKGIRHGEDFFANSFGGRINLNGTNEVDHNAVLVVTDLRHRGYKTVHRRTGFDLETTQAILTTLAKFHGSSLGMKLQEPKEFKDKILPYLGQFCTTACFEKVARSHMIQVLKNENFSPLIIDRAVATFDRKCCLSTQEPWSTFTHTNAWVNNIMVKYDKNNYPQDIRLKGFQESQYCSPVRDVLVFLFSSVQLVVLKEHLNELLDVYYDNFLKVLDNLNIDIKAFSRASFNQELKASASTGDFYKTVCKLYPILGTNQDIYDNQVASDLKDPLHIKRLCLIVRQFDERGWLI</sequence>
<dbReference type="PANTHER" id="PTHR11012:SF55">
    <property type="entry name" value="BHLH DOMAIN-CONTAINING PROTEIN"/>
    <property type="match status" value="1"/>
</dbReference>
<evidence type="ECO:0000313" key="2">
    <source>
        <dbReference type="EMBL" id="ENN78419.1"/>
    </source>
</evidence>
<dbReference type="AlphaFoldDB" id="N6TDH3"/>
<dbReference type="EMBL" id="KB740910">
    <property type="protein sequence ID" value="ENN78419.1"/>
    <property type="molecule type" value="Genomic_DNA"/>
</dbReference>
<dbReference type="InterPro" id="IPR015897">
    <property type="entry name" value="CHK_kinase-like"/>
</dbReference>
<dbReference type="Pfam" id="PF02958">
    <property type="entry name" value="EcKL"/>
    <property type="match status" value="1"/>
</dbReference>
<evidence type="ECO:0000313" key="8">
    <source>
        <dbReference type="Proteomes" id="UP000030742"/>
    </source>
</evidence>
<dbReference type="EMBL" id="KB737065">
    <property type="protein sequence ID" value="ENN83092.1"/>
    <property type="molecule type" value="Genomic_DNA"/>
</dbReference>
<organism evidence="2">
    <name type="scientific">Dendroctonus ponderosae</name>
    <name type="common">Mountain pine beetle</name>
    <dbReference type="NCBI Taxonomy" id="77166"/>
    <lineage>
        <taxon>Eukaryota</taxon>
        <taxon>Metazoa</taxon>
        <taxon>Ecdysozoa</taxon>
        <taxon>Arthropoda</taxon>
        <taxon>Hexapoda</taxon>
        <taxon>Insecta</taxon>
        <taxon>Pterygota</taxon>
        <taxon>Neoptera</taxon>
        <taxon>Endopterygota</taxon>
        <taxon>Coleoptera</taxon>
        <taxon>Polyphaga</taxon>
        <taxon>Cucujiformia</taxon>
        <taxon>Curculionidae</taxon>
        <taxon>Scolytinae</taxon>
        <taxon>Dendroctonus</taxon>
    </lineage>
</organism>
<evidence type="ECO:0000313" key="6">
    <source>
        <dbReference type="EnsemblMetazoa" id="XP_019756274.1"/>
    </source>
</evidence>
<proteinExistence type="predicted"/>
<gene>
    <name evidence="6" type="primary">109534919</name>
    <name evidence="5" type="ORF">D910_06774</name>
    <name evidence="4" type="ORF">YQE_00547</name>
    <name evidence="3" type="ORF">YQE_04153</name>
    <name evidence="2" type="ORF">YQE_05119</name>
</gene>
<dbReference type="OMA" id="EDPRINQ"/>
<evidence type="ECO:0000313" key="4">
    <source>
        <dbReference type="EMBL" id="ENN83092.1"/>
    </source>
</evidence>
<dbReference type="EnsemblMetazoa" id="XM_019900715.1">
    <property type="protein sequence ID" value="XP_019756274.1"/>
    <property type="gene ID" value="LOC109534919"/>
</dbReference>
<feature type="non-terminal residue" evidence="2">
    <location>
        <position position="1"/>
    </location>
</feature>
<evidence type="ECO:0000313" key="5">
    <source>
        <dbReference type="EMBL" id="ERL89406.1"/>
    </source>
</evidence>
<accession>N6TDH3</accession>
<dbReference type="STRING" id="77166.N6TDH3"/>
<dbReference type="PANTHER" id="PTHR11012">
    <property type="entry name" value="PROTEIN KINASE-LIKE DOMAIN-CONTAINING"/>
    <property type="match status" value="1"/>
</dbReference>
<dbReference type="EnsemblMetazoa" id="XM_019903889.1">
    <property type="protein sequence ID" value="XP_019759448.1"/>
    <property type="gene ID" value="LOC109537260"/>
</dbReference>
<dbReference type="KEGG" id="dpa:109534919"/>
<evidence type="ECO:0000313" key="7">
    <source>
        <dbReference type="Proteomes" id="UP000019118"/>
    </source>
</evidence>
<feature type="domain" description="CHK kinase-like" evidence="1">
    <location>
        <begin position="141"/>
        <end position="325"/>
    </location>
</feature>
<dbReference type="InterPro" id="IPR011009">
    <property type="entry name" value="Kinase-like_dom_sf"/>
</dbReference>
<keyword evidence="7" id="KW-1185">Reference proteome</keyword>
<name>N6TDH3_DENPD</name>
<evidence type="ECO:0000259" key="1">
    <source>
        <dbReference type="SMART" id="SM00587"/>
    </source>
</evidence>
<evidence type="ECO:0000313" key="3">
    <source>
        <dbReference type="EMBL" id="ENN79404.1"/>
    </source>
</evidence>
<dbReference type="EnsemblMetazoa" id="XM_019900716.1">
    <property type="protein sequence ID" value="XP_019756275.1"/>
    <property type="gene ID" value="LOC109534919"/>
</dbReference>
<dbReference type="OrthoDB" id="190089at2759"/>
<dbReference type="EMBL" id="KB632168">
    <property type="protein sequence ID" value="ERL89406.1"/>
    <property type="molecule type" value="Genomic_DNA"/>
</dbReference>
<dbReference type="Proteomes" id="UP000019118">
    <property type="component" value="Unassembled WGS sequence"/>
</dbReference>
<reference evidence="7 8" key="1">
    <citation type="journal article" date="2013" name="Genome Biol.">
        <title>Draft genome of the mountain pine beetle, Dendroctonus ponderosae Hopkins, a major forest pest.</title>
        <authorList>
            <person name="Keeling C.I."/>
            <person name="Yuen M.M."/>
            <person name="Liao N.Y."/>
            <person name="Docking T.R."/>
            <person name="Chan S.K."/>
            <person name="Taylor G.A."/>
            <person name="Palmquist D.L."/>
            <person name="Jackman S.D."/>
            <person name="Nguyen A."/>
            <person name="Li M."/>
            <person name="Henderson H."/>
            <person name="Janes J.K."/>
            <person name="Zhao Y."/>
            <person name="Pandoh P."/>
            <person name="Moore R."/>
            <person name="Sperling F.A."/>
            <person name="Huber D.P."/>
            <person name="Birol I."/>
            <person name="Jones S.J."/>
            <person name="Bohlmann J."/>
        </authorList>
    </citation>
    <scope>NUCLEOTIDE SEQUENCE</scope>
</reference>
<dbReference type="Proteomes" id="UP000030742">
    <property type="component" value="Unassembled WGS sequence"/>
</dbReference>
<dbReference type="HOGENOM" id="CLU_010718_6_3_1"/>
<protein>
    <recommendedName>
        <fullName evidence="1">CHK kinase-like domain-containing protein</fullName>
    </recommendedName>
</protein>
<dbReference type="SUPFAM" id="SSF56112">
    <property type="entry name" value="Protein kinase-like (PK-like)"/>
    <property type="match status" value="1"/>
</dbReference>
<dbReference type="EnsemblMetazoa" id="XM_019902167.1">
    <property type="protein sequence ID" value="XP_019757726.1"/>
    <property type="gene ID" value="LOC109536084"/>
</dbReference>
<dbReference type="InterPro" id="IPR004119">
    <property type="entry name" value="EcKL"/>
</dbReference>
<dbReference type="SMART" id="SM00587">
    <property type="entry name" value="CHK"/>
    <property type="match status" value="1"/>
</dbReference>
<dbReference type="EMBL" id="KB740703">
    <property type="protein sequence ID" value="ENN79404.1"/>
    <property type="molecule type" value="Genomic_DNA"/>
</dbReference>
<reference evidence="6" key="2">
    <citation type="submission" date="2024-08" db="UniProtKB">
        <authorList>
            <consortium name="EnsemblMetazoa"/>
        </authorList>
    </citation>
    <scope>IDENTIFICATION</scope>
</reference>